<dbReference type="SUPFAM" id="SSF52540">
    <property type="entry name" value="P-loop containing nucleoside triphosphate hydrolases"/>
    <property type="match status" value="1"/>
</dbReference>
<feature type="domain" description="Clp1 P-loop" evidence="8">
    <location>
        <begin position="834"/>
        <end position="981"/>
    </location>
</feature>
<evidence type="ECO:0000259" key="8">
    <source>
        <dbReference type="Pfam" id="PF16575"/>
    </source>
</evidence>
<feature type="region of interest" description="Disordered" evidence="7">
    <location>
        <begin position="1"/>
        <end position="49"/>
    </location>
</feature>
<accession>A0A1A9Z821</accession>
<dbReference type="InterPro" id="IPR057573">
    <property type="entry name" value="NOL9_N"/>
</dbReference>
<keyword evidence="11" id="KW-1185">Reference proteome</keyword>
<proteinExistence type="inferred from homology"/>
<feature type="compositionally biased region" description="Polar residues" evidence="7">
    <location>
        <begin position="80"/>
        <end position="100"/>
    </location>
</feature>
<dbReference type="PANTHER" id="PTHR12755">
    <property type="entry name" value="CLEAVAGE/POLYADENYLATION FACTOR IA SUBUNIT CLP1P"/>
    <property type="match status" value="1"/>
</dbReference>
<comment type="similarity">
    <text evidence="1">Belongs to the Clp1 family. NOL9/GRC3 subfamily.</text>
</comment>
<evidence type="ECO:0000256" key="6">
    <source>
        <dbReference type="ARBA" id="ARBA00071212"/>
    </source>
</evidence>
<feature type="domain" description="NOL9 N-terminal" evidence="9">
    <location>
        <begin position="650"/>
        <end position="803"/>
    </location>
</feature>
<feature type="compositionally biased region" description="Low complexity" evidence="7">
    <location>
        <begin position="142"/>
        <end position="151"/>
    </location>
</feature>
<dbReference type="EnsemblMetazoa" id="GPAI006598-RA">
    <property type="protein sequence ID" value="GPAI006598-PA"/>
    <property type="gene ID" value="GPAI006598"/>
</dbReference>
<dbReference type="VEuPathDB" id="VectorBase:GPAI006598"/>
<feature type="compositionally biased region" description="Basic and acidic residues" evidence="7">
    <location>
        <begin position="197"/>
        <end position="207"/>
    </location>
</feature>
<protein>
    <recommendedName>
        <fullName evidence="6">Polynucleotide 5'-hydroxyl-kinase NOL9</fullName>
    </recommendedName>
</protein>
<dbReference type="InterPro" id="IPR045116">
    <property type="entry name" value="Clp1/Grc3"/>
</dbReference>
<dbReference type="Pfam" id="PF24419">
    <property type="entry name" value="Cupin_NOL9"/>
    <property type="match status" value="1"/>
</dbReference>
<evidence type="ECO:0000256" key="4">
    <source>
        <dbReference type="ARBA" id="ARBA00022777"/>
    </source>
</evidence>
<evidence type="ECO:0000313" key="10">
    <source>
        <dbReference type="EnsemblMetazoa" id="GPAI006598-PA"/>
    </source>
</evidence>
<dbReference type="GO" id="GO:0005634">
    <property type="term" value="C:nucleus"/>
    <property type="evidence" value="ECO:0007669"/>
    <property type="project" value="TreeGrafter"/>
</dbReference>
<dbReference type="Pfam" id="PF16575">
    <property type="entry name" value="CLP1_P"/>
    <property type="match status" value="1"/>
</dbReference>
<reference evidence="11" key="1">
    <citation type="submission" date="2014-03" db="EMBL/GenBank/DDBJ databases">
        <authorList>
            <person name="Aksoy S."/>
            <person name="Warren W."/>
            <person name="Wilson R.K."/>
        </authorList>
    </citation>
    <scope>NUCLEOTIDE SEQUENCE [LARGE SCALE GENOMIC DNA]</scope>
    <source>
        <strain evidence="11">IAEA</strain>
    </source>
</reference>
<feature type="region of interest" description="Disordered" evidence="7">
    <location>
        <begin position="193"/>
        <end position="282"/>
    </location>
</feature>
<dbReference type="GO" id="GO:0051731">
    <property type="term" value="F:polynucleotide 5'-hydroxyl-kinase activity"/>
    <property type="evidence" value="ECO:0007669"/>
    <property type="project" value="InterPro"/>
</dbReference>
<feature type="compositionally biased region" description="Basic and acidic residues" evidence="7">
    <location>
        <begin position="31"/>
        <end position="42"/>
    </location>
</feature>
<evidence type="ECO:0000256" key="7">
    <source>
        <dbReference type="SAM" id="MobiDB-lite"/>
    </source>
</evidence>
<evidence type="ECO:0000259" key="9">
    <source>
        <dbReference type="Pfam" id="PF24419"/>
    </source>
</evidence>
<dbReference type="Gene3D" id="3.40.50.300">
    <property type="entry name" value="P-loop containing nucleotide triphosphate hydrolases"/>
    <property type="match status" value="1"/>
</dbReference>
<keyword evidence="3" id="KW-0547">Nucleotide-binding</keyword>
<evidence type="ECO:0000256" key="2">
    <source>
        <dbReference type="ARBA" id="ARBA00022679"/>
    </source>
</evidence>
<feature type="region of interest" description="Disordered" evidence="7">
    <location>
        <begin position="68"/>
        <end position="178"/>
    </location>
</feature>
<dbReference type="InterPro" id="IPR027417">
    <property type="entry name" value="P-loop_NTPase"/>
</dbReference>
<reference evidence="10" key="2">
    <citation type="submission" date="2020-05" db="UniProtKB">
        <authorList>
            <consortium name="EnsemblMetazoa"/>
        </authorList>
    </citation>
    <scope>IDENTIFICATION</scope>
    <source>
        <strain evidence="10">IAEA</strain>
    </source>
</reference>
<dbReference type="Proteomes" id="UP000092445">
    <property type="component" value="Unassembled WGS sequence"/>
</dbReference>
<feature type="compositionally biased region" description="Low complexity" evidence="7">
    <location>
        <begin position="110"/>
        <end position="122"/>
    </location>
</feature>
<feature type="compositionally biased region" description="Basic residues" evidence="7">
    <location>
        <begin position="221"/>
        <end position="231"/>
    </location>
</feature>
<feature type="region of interest" description="Disordered" evidence="7">
    <location>
        <begin position="295"/>
        <end position="326"/>
    </location>
</feature>
<dbReference type="GO" id="GO:0000448">
    <property type="term" value="P:cleavage in ITS2 between 5.8S rRNA and LSU-rRNA of tricistronic rRNA transcript (SSU-rRNA, 5.8S rRNA, LSU-rRNA)"/>
    <property type="evidence" value="ECO:0007669"/>
    <property type="project" value="TreeGrafter"/>
</dbReference>
<feature type="region of interest" description="Disordered" evidence="7">
    <location>
        <begin position="430"/>
        <end position="467"/>
    </location>
</feature>
<feature type="compositionally biased region" description="Basic and acidic residues" evidence="7">
    <location>
        <begin position="168"/>
        <end position="178"/>
    </location>
</feature>
<name>A0A1A9Z821_GLOPL</name>
<organism evidence="10 11">
    <name type="scientific">Glossina pallidipes</name>
    <name type="common">Tsetse fly</name>
    <dbReference type="NCBI Taxonomy" id="7398"/>
    <lineage>
        <taxon>Eukaryota</taxon>
        <taxon>Metazoa</taxon>
        <taxon>Ecdysozoa</taxon>
        <taxon>Arthropoda</taxon>
        <taxon>Hexapoda</taxon>
        <taxon>Insecta</taxon>
        <taxon>Pterygota</taxon>
        <taxon>Neoptera</taxon>
        <taxon>Endopterygota</taxon>
        <taxon>Diptera</taxon>
        <taxon>Brachycera</taxon>
        <taxon>Muscomorpha</taxon>
        <taxon>Hippoboscoidea</taxon>
        <taxon>Glossinidae</taxon>
        <taxon>Glossina</taxon>
    </lineage>
</organism>
<evidence type="ECO:0000313" key="11">
    <source>
        <dbReference type="Proteomes" id="UP000092445"/>
    </source>
</evidence>
<keyword evidence="4" id="KW-0418">Kinase</keyword>
<evidence type="ECO:0000256" key="3">
    <source>
        <dbReference type="ARBA" id="ARBA00022741"/>
    </source>
</evidence>
<feature type="compositionally biased region" description="Polar residues" evidence="7">
    <location>
        <begin position="232"/>
        <end position="254"/>
    </location>
</feature>
<dbReference type="GO" id="GO:0005524">
    <property type="term" value="F:ATP binding"/>
    <property type="evidence" value="ECO:0007669"/>
    <property type="project" value="UniProtKB-KW"/>
</dbReference>
<dbReference type="PANTHER" id="PTHR12755:SF3">
    <property type="entry name" value="POLYNUCLEOTIDE 5'-HYDROXYL-KINASE NOL9"/>
    <property type="match status" value="1"/>
</dbReference>
<feature type="compositionally biased region" description="Gly residues" evidence="7">
    <location>
        <begin position="265"/>
        <end position="274"/>
    </location>
</feature>
<dbReference type="STRING" id="7398.A0A1A9Z821"/>
<sequence length="1126" mass="129119">MHKNKEYSKQNSMPSKAHEQLKRKLQQIFKSKNEGPGDEKQGRTNLMNYNGKKYTAGTLFLDQSPYATAKSPVDFDDNANMDTDSANVHQQCEPKSTKSQSKGRAKSNKKSNNSKVGSSTSKPTSTIRKESNNSTVKGKGRQPGQPGNQNQIRIEKVKQQNVKTQPIVKKEKAAKNCKRMENKKEIEIDKTVTQQVKKKDHDQECKKRPLPAKVANEPNKKVKIFRKKANKSRNVYDSDSETTDGCTHSQNHFFSHNFVRSRGGTSEGGRGDGPGVRSNVKNTYYYDDDEEYFYEENSDDNEDEFTSDDDNDYLEDGESDSDEDFDYISHSFESDRNETSYYFDSDDDDDVDYKPPKHFAEDLIIHKGTAYKRDLLPDDKVNFKMDICRAQIIELRDDEMVIKNVEQPSAYKKEELQKLNYKQRLNANNKDNNEQEQSQQQHQEGHQQQEQQQQEEQYQGQQQHEHNDIRDECPQLVPIAEEPEGNLEETEEGELSDYFGCEIHDSSLSDSNDSWVSIDINDKYTLRDRKNNKAIKEIEEMCSVDVIDATDCAYKPKEHITAATEEQDEEMCSEDGNQLPADKLSKFTDYEKESTVLITEFVDNTSDTSVTEGGSTHAAVSEDLNTLIYNKLVENSAEERNQDLEHFRSIFCNAVMDNLVLVLLKDPFYIYGTIRLTLLTGNIDLYGHTPALYTELEVFSPRGCTTVEISPKASGMNPNLAKDALIEFLKSYDTKFTTRDLKRLADTYNPKRDAVLLLKPNKESKPIKQQFKKFMEQNVFPNIKTLGIERPLYGSEYRLRCVVNTSAPEEKCLRIPKEWHDFTLQSNSRVMIAGGKAVGKSTLLRFLINKFLPHLHNILLIDLDIGQPEIFVPQTISCTTIKQPLIGPGFLLNLEPDLALAVGHVNIVLCPHRYIHSVKDLIKYCLSKEEYCQMPWLINTMGYNKGFALELMSEIAQQLMPTDVIQLQSRKDINNFDFALFVDVLNNVPKRMFLENYDKNAEKSPIKAYVLHLWDSPVVEKENRQQKEWDMSAKDFRYANLLTRVVRGIDHQIDQIYLIPATSITRLKRVNCLAIGEMPLPSAMFTYQGPRVKGTAPYVYNTVDANASKSIKHFPRRLNETCFKKN</sequence>
<keyword evidence="5" id="KW-0067">ATP-binding</keyword>
<feature type="compositionally biased region" description="Low complexity" evidence="7">
    <location>
        <begin position="435"/>
        <end position="462"/>
    </location>
</feature>
<evidence type="ECO:0000256" key="1">
    <source>
        <dbReference type="ARBA" id="ARBA00011003"/>
    </source>
</evidence>
<dbReference type="AlphaFoldDB" id="A0A1A9Z821"/>
<dbReference type="InterPro" id="IPR032319">
    <property type="entry name" value="CLP1_P"/>
</dbReference>
<keyword evidence="2" id="KW-0808">Transferase</keyword>
<evidence type="ECO:0000256" key="5">
    <source>
        <dbReference type="ARBA" id="ARBA00022840"/>
    </source>
</evidence>